<keyword evidence="7" id="KW-1185">Reference proteome</keyword>
<dbReference type="OMA" id="EPGWLVN"/>
<keyword evidence="3" id="KW-0687">Ribonucleoprotein</keyword>
<evidence type="ECO:0000256" key="1">
    <source>
        <dbReference type="ARBA" id="ARBA00007320"/>
    </source>
</evidence>
<dbReference type="GO" id="GO:0006412">
    <property type="term" value="P:translation"/>
    <property type="evidence" value="ECO:0007669"/>
    <property type="project" value="InterPro"/>
</dbReference>
<evidence type="ECO:0000259" key="5">
    <source>
        <dbReference type="Pfam" id="PF00828"/>
    </source>
</evidence>
<dbReference type="InterPro" id="IPR030878">
    <property type="entry name" value="Ribosomal_uL15"/>
</dbReference>
<dbReference type="EMBL" id="FN648643">
    <property type="protein sequence ID" value="CBJ33193.1"/>
    <property type="molecule type" value="Genomic_DNA"/>
</dbReference>
<dbReference type="eggNOG" id="KOG0846">
    <property type="taxonomic scope" value="Eukaryota"/>
</dbReference>
<feature type="compositionally biased region" description="Basic residues" evidence="4">
    <location>
        <begin position="80"/>
        <end position="93"/>
    </location>
</feature>
<sequence length="310" mass="33492">MHHGPRRVFMEHDVAYMIGFRTGALSSPGSLLSFRGLSAAAAASFAPPLRLNNLAPNDGARRDRKRVGRGNGSGTGKTCGKGHKGSKARKGTKRIGFEGGQTPFHRRIPKRGFKNGADESFETVSVDRIYMYIAMGRLRPNDACLISMKDLQDAGIVQDIKFGVRLVAGAKKNSVLGHNSPHRLTGATGDATGAENEVARAASEATKGAKSLPPVHLEVSRASAGAIEAVEAQGGTVTCAHFNRLALRALLKPEKFEELPRRARPPPRLMPFFLDHGRRGYLAPDVQMRNLKLFGAPTTEPRPSMPEIEE</sequence>
<evidence type="ECO:0000256" key="3">
    <source>
        <dbReference type="ARBA" id="ARBA00023274"/>
    </source>
</evidence>
<proteinExistence type="inferred from homology"/>
<dbReference type="Proteomes" id="UP000002630">
    <property type="component" value="Linkage Group LG24"/>
</dbReference>
<dbReference type="HAMAP" id="MF_01341">
    <property type="entry name" value="Ribosomal_uL15"/>
    <property type="match status" value="1"/>
</dbReference>
<dbReference type="InterPro" id="IPR036227">
    <property type="entry name" value="Ribosomal_uL15/eL18_sf"/>
</dbReference>
<name>D7G183_ECTSI</name>
<dbReference type="OrthoDB" id="361383at2759"/>
<dbReference type="InterPro" id="IPR021131">
    <property type="entry name" value="Ribosomal_uL15/eL18"/>
</dbReference>
<dbReference type="AlphaFoldDB" id="D7G183"/>
<feature type="domain" description="Large ribosomal subunit protein uL15/eL18" evidence="5">
    <location>
        <begin position="213"/>
        <end position="238"/>
    </location>
</feature>
<feature type="compositionally biased region" description="Basic residues" evidence="4">
    <location>
        <begin position="104"/>
        <end position="113"/>
    </location>
</feature>
<dbReference type="Pfam" id="PF00828">
    <property type="entry name" value="Ribosomal_L27A"/>
    <property type="match status" value="1"/>
</dbReference>
<feature type="region of interest" description="Disordered" evidence="4">
    <location>
        <begin position="53"/>
        <end position="113"/>
    </location>
</feature>
<dbReference type="InterPro" id="IPR005749">
    <property type="entry name" value="Ribosomal_uL15_bac-type"/>
</dbReference>
<evidence type="ECO:0000256" key="4">
    <source>
        <dbReference type="SAM" id="MobiDB-lite"/>
    </source>
</evidence>
<feature type="compositionally biased region" description="Gly residues" evidence="4">
    <location>
        <begin position="69"/>
        <end position="79"/>
    </location>
</feature>
<organism evidence="6 7">
    <name type="scientific">Ectocarpus siliculosus</name>
    <name type="common">Brown alga</name>
    <name type="synonym">Conferva siliculosa</name>
    <dbReference type="NCBI Taxonomy" id="2880"/>
    <lineage>
        <taxon>Eukaryota</taxon>
        <taxon>Sar</taxon>
        <taxon>Stramenopiles</taxon>
        <taxon>Ochrophyta</taxon>
        <taxon>PX clade</taxon>
        <taxon>Phaeophyceae</taxon>
        <taxon>Ectocarpales</taxon>
        <taxon>Ectocarpaceae</taxon>
        <taxon>Ectocarpus</taxon>
    </lineage>
</organism>
<evidence type="ECO:0000256" key="2">
    <source>
        <dbReference type="ARBA" id="ARBA00022980"/>
    </source>
</evidence>
<dbReference type="STRING" id="2880.D7G183"/>
<dbReference type="InParanoid" id="D7G183"/>
<gene>
    <name evidence="6" type="ORF">Esi_0441_0012</name>
</gene>
<comment type="similarity">
    <text evidence="1">Belongs to the universal ribosomal protein uL15 family.</text>
</comment>
<dbReference type="PANTHER" id="PTHR12934">
    <property type="entry name" value="50S RIBOSOMAL PROTEIN L15"/>
    <property type="match status" value="1"/>
</dbReference>
<dbReference type="SUPFAM" id="SSF52080">
    <property type="entry name" value="Ribosomal proteins L15p and L18e"/>
    <property type="match status" value="1"/>
</dbReference>
<evidence type="ECO:0000313" key="7">
    <source>
        <dbReference type="Proteomes" id="UP000002630"/>
    </source>
</evidence>
<keyword evidence="2" id="KW-0689">Ribosomal protein</keyword>
<dbReference type="GO" id="GO:0003735">
    <property type="term" value="F:structural constituent of ribosome"/>
    <property type="evidence" value="ECO:0007669"/>
    <property type="project" value="InterPro"/>
</dbReference>
<evidence type="ECO:0000313" key="6">
    <source>
        <dbReference type="EMBL" id="CBJ33193.1"/>
    </source>
</evidence>
<dbReference type="NCBIfam" id="TIGR01071">
    <property type="entry name" value="rplO_bact"/>
    <property type="match status" value="1"/>
</dbReference>
<protein>
    <recommendedName>
        <fullName evidence="5">Large ribosomal subunit protein uL15/eL18 domain-containing protein</fullName>
    </recommendedName>
</protein>
<dbReference type="EMBL" id="FN649749">
    <property type="protein sequence ID" value="CBJ33193.1"/>
    <property type="molecule type" value="Genomic_DNA"/>
</dbReference>
<dbReference type="PANTHER" id="PTHR12934:SF11">
    <property type="entry name" value="LARGE RIBOSOMAL SUBUNIT PROTEIN UL15M"/>
    <property type="match status" value="1"/>
</dbReference>
<dbReference type="GO" id="GO:0005762">
    <property type="term" value="C:mitochondrial large ribosomal subunit"/>
    <property type="evidence" value="ECO:0007669"/>
    <property type="project" value="TreeGrafter"/>
</dbReference>
<reference evidence="6 7" key="1">
    <citation type="journal article" date="2010" name="Nature">
        <title>The Ectocarpus genome and the independent evolution of multicellularity in brown algae.</title>
        <authorList>
            <person name="Cock J.M."/>
            <person name="Sterck L."/>
            <person name="Rouze P."/>
            <person name="Scornet D."/>
            <person name="Allen A.E."/>
            <person name="Amoutzias G."/>
            <person name="Anthouard V."/>
            <person name="Artiguenave F."/>
            <person name="Aury J.M."/>
            <person name="Badger J.H."/>
            <person name="Beszteri B."/>
            <person name="Billiau K."/>
            <person name="Bonnet E."/>
            <person name="Bothwell J.H."/>
            <person name="Bowler C."/>
            <person name="Boyen C."/>
            <person name="Brownlee C."/>
            <person name="Carrano C.J."/>
            <person name="Charrier B."/>
            <person name="Cho G.Y."/>
            <person name="Coelho S.M."/>
            <person name="Collen J."/>
            <person name="Corre E."/>
            <person name="Da Silva C."/>
            <person name="Delage L."/>
            <person name="Delaroque N."/>
            <person name="Dittami S.M."/>
            <person name="Doulbeau S."/>
            <person name="Elias M."/>
            <person name="Farnham G."/>
            <person name="Gachon C.M."/>
            <person name="Gschloessl B."/>
            <person name="Heesch S."/>
            <person name="Jabbari K."/>
            <person name="Jubin C."/>
            <person name="Kawai H."/>
            <person name="Kimura K."/>
            <person name="Kloareg B."/>
            <person name="Kupper F.C."/>
            <person name="Lang D."/>
            <person name="Le Bail A."/>
            <person name="Leblanc C."/>
            <person name="Lerouge P."/>
            <person name="Lohr M."/>
            <person name="Lopez P.J."/>
            <person name="Martens C."/>
            <person name="Maumus F."/>
            <person name="Michel G."/>
            <person name="Miranda-Saavedra D."/>
            <person name="Morales J."/>
            <person name="Moreau H."/>
            <person name="Motomura T."/>
            <person name="Nagasato C."/>
            <person name="Napoli C.A."/>
            <person name="Nelson D.R."/>
            <person name="Nyvall-Collen P."/>
            <person name="Peters A.F."/>
            <person name="Pommier C."/>
            <person name="Potin P."/>
            <person name="Poulain J."/>
            <person name="Quesneville H."/>
            <person name="Read B."/>
            <person name="Rensing S.A."/>
            <person name="Ritter A."/>
            <person name="Rousvoal S."/>
            <person name="Samanta M."/>
            <person name="Samson G."/>
            <person name="Schroeder D.C."/>
            <person name="Segurens B."/>
            <person name="Strittmatter M."/>
            <person name="Tonon T."/>
            <person name="Tregear J.W."/>
            <person name="Valentin K."/>
            <person name="von Dassow P."/>
            <person name="Yamagishi T."/>
            <person name="Van de Peer Y."/>
            <person name="Wincker P."/>
        </authorList>
    </citation>
    <scope>NUCLEOTIDE SEQUENCE [LARGE SCALE GENOMIC DNA]</scope>
    <source>
        <strain evidence="7">Ec32 / CCAP1310/4</strain>
    </source>
</reference>
<accession>D7G183</accession>